<reference evidence="1 2" key="1">
    <citation type="journal article" date="2019" name="Sci. Rep.">
        <title>Orb-weaving spider Araneus ventricosus genome elucidates the spidroin gene catalogue.</title>
        <authorList>
            <person name="Kono N."/>
            <person name="Nakamura H."/>
            <person name="Ohtoshi R."/>
            <person name="Moran D.A.P."/>
            <person name="Shinohara A."/>
            <person name="Yoshida Y."/>
            <person name="Fujiwara M."/>
            <person name="Mori M."/>
            <person name="Tomita M."/>
            <person name="Arakawa K."/>
        </authorList>
    </citation>
    <scope>NUCLEOTIDE SEQUENCE [LARGE SCALE GENOMIC DNA]</scope>
</reference>
<keyword evidence="2" id="KW-1185">Reference proteome</keyword>
<accession>A0A4Y2D498</accession>
<comment type="caution">
    <text evidence="1">The sequence shown here is derived from an EMBL/GenBank/DDBJ whole genome shotgun (WGS) entry which is preliminary data.</text>
</comment>
<evidence type="ECO:0000313" key="2">
    <source>
        <dbReference type="Proteomes" id="UP000499080"/>
    </source>
</evidence>
<proteinExistence type="predicted"/>
<dbReference type="AlphaFoldDB" id="A0A4Y2D498"/>
<organism evidence="1 2">
    <name type="scientific">Araneus ventricosus</name>
    <name type="common">Orbweaver spider</name>
    <name type="synonym">Epeira ventricosa</name>
    <dbReference type="NCBI Taxonomy" id="182803"/>
    <lineage>
        <taxon>Eukaryota</taxon>
        <taxon>Metazoa</taxon>
        <taxon>Ecdysozoa</taxon>
        <taxon>Arthropoda</taxon>
        <taxon>Chelicerata</taxon>
        <taxon>Arachnida</taxon>
        <taxon>Araneae</taxon>
        <taxon>Araneomorphae</taxon>
        <taxon>Entelegynae</taxon>
        <taxon>Araneoidea</taxon>
        <taxon>Araneidae</taxon>
        <taxon>Araneus</taxon>
    </lineage>
</organism>
<protein>
    <submittedName>
        <fullName evidence="1">Uncharacterized protein</fullName>
    </submittedName>
</protein>
<name>A0A4Y2D498_ARAVE</name>
<dbReference type="EMBL" id="BGPR01000301">
    <property type="protein sequence ID" value="GBM11592.1"/>
    <property type="molecule type" value="Genomic_DNA"/>
</dbReference>
<evidence type="ECO:0000313" key="1">
    <source>
        <dbReference type="EMBL" id="GBM11592.1"/>
    </source>
</evidence>
<dbReference type="Proteomes" id="UP000499080">
    <property type="component" value="Unassembled WGS sequence"/>
</dbReference>
<sequence>MHLAKVQYDALGQSTVRCTWPRYNTLHLVKVQYDALGLESVVKGTRPPRSYRSAARRVIPWGSTCRFLTFTHIHSKSEMINEELICKAGMMRSSYIRGVKLGAWLVQTIVVTFAQEKSYVLD</sequence>
<gene>
    <name evidence="1" type="ORF">AVEN_180142_1</name>
</gene>